<dbReference type="SUPFAM" id="SSF51445">
    <property type="entry name" value="(Trans)glycosidases"/>
    <property type="match status" value="1"/>
</dbReference>
<evidence type="ECO:0000256" key="4">
    <source>
        <dbReference type="ARBA" id="ARBA00020295"/>
    </source>
</evidence>
<evidence type="ECO:0000313" key="12">
    <source>
        <dbReference type="Proteomes" id="UP000189674"/>
    </source>
</evidence>
<evidence type="ECO:0000256" key="6">
    <source>
        <dbReference type="ARBA" id="ARBA00022679"/>
    </source>
</evidence>
<keyword evidence="12" id="KW-1185">Reference proteome</keyword>
<dbReference type="EMBL" id="CP019791">
    <property type="protein sequence ID" value="AQT68458.1"/>
    <property type="molecule type" value="Genomic_DNA"/>
</dbReference>
<dbReference type="STRING" id="1936003.STSP2_01622"/>
<dbReference type="PANTHER" id="PTHR32438">
    <property type="entry name" value="4-ALPHA-GLUCANOTRANSFERASE DPE1, CHLOROPLASTIC/AMYLOPLASTIC"/>
    <property type="match status" value="1"/>
</dbReference>
<dbReference type="Gene3D" id="3.20.20.80">
    <property type="entry name" value="Glycosidases"/>
    <property type="match status" value="1"/>
</dbReference>
<reference evidence="12" key="1">
    <citation type="submission" date="2017-02" db="EMBL/GenBank/DDBJ databases">
        <title>Comparative genomics and description of representatives of a novel lineage of planctomycetes thriving in anoxic sediments.</title>
        <authorList>
            <person name="Spring S."/>
            <person name="Bunk B."/>
            <person name="Sproer C."/>
        </authorList>
    </citation>
    <scope>NUCLEOTIDE SEQUENCE [LARGE SCALE GENOMIC DNA]</scope>
    <source>
        <strain evidence="12">ST-NAGAB-D1</strain>
    </source>
</reference>
<proteinExistence type="inferred from homology"/>
<evidence type="ECO:0000313" key="11">
    <source>
        <dbReference type="EMBL" id="AQT68458.1"/>
    </source>
</evidence>
<dbReference type="InterPro" id="IPR017853">
    <property type="entry name" value="GH"/>
</dbReference>
<keyword evidence="5 10" id="KW-0328">Glycosyltransferase</keyword>
<evidence type="ECO:0000256" key="9">
    <source>
        <dbReference type="ARBA" id="ARBA00031501"/>
    </source>
</evidence>
<dbReference type="KEGG" id="alus:STSP2_01622"/>
<dbReference type="NCBIfam" id="TIGR00217">
    <property type="entry name" value="malQ"/>
    <property type="match status" value="1"/>
</dbReference>
<evidence type="ECO:0000256" key="8">
    <source>
        <dbReference type="ARBA" id="ARBA00031423"/>
    </source>
</evidence>
<comment type="similarity">
    <text evidence="2 10">Belongs to the disproportionating enzyme family.</text>
</comment>
<dbReference type="NCBIfam" id="NF011079">
    <property type="entry name" value="PRK14508.1-2"/>
    <property type="match status" value="1"/>
</dbReference>
<name>A0A1U9NL52_9BACT</name>
<keyword evidence="6 10" id="KW-0808">Transferase</keyword>
<organism evidence="11 12">
    <name type="scientific">Anaerohalosphaera lusitana</name>
    <dbReference type="NCBI Taxonomy" id="1936003"/>
    <lineage>
        <taxon>Bacteria</taxon>
        <taxon>Pseudomonadati</taxon>
        <taxon>Planctomycetota</taxon>
        <taxon>Phycisphaerae</taxon>
        <taxon>Sedimentisphaerales</taxon>
        <taxon>Anaerohalosphaeraceae</taxon>
        <taxon>Anaerohalosphaera</taxon>
    </lineage>
</organism>
<dbReference type="RefSeq" id="WP_257788003.1">
    <property type="nucleotide sequence ID" value="NZ_CP019791.1"/>
</dbReference>
<protein>
    <recommendedName>
        <fullName evidence="4 10">4-alpha-glucanotransferase</fullName>
        <ecNumber evidence="3 10">2.4.1.25</ecNumber>
    </recommendedName>
    <alternativeName>
        <fullName evidence="8 10">Amylomaltase</fullName>
    </alternativeName>
    <alternativeName>
        <fullName evidence="9 10">Disproportionating enzyme</fullName>
    </alternativeName>
</protein>
<dbReference type="PANTHER" id="PTHR32438:SF5">
    <property type="entry name" value="4-ALPHA-GLUCANOTRANSFERASE DPE1, CHLOROPLASTIC_AMYLOPLASTIC"/>
    <property type="match status" value="1"/>
</dbReference>
<keyword evidence="7 10" id="KW-0119">Carbohydrate metabolism</keyword>
<dbReference type="Pfam" id="PF02446">
    <property type="entry name" value="Glyco_hydro_77"/>
    <property type="match status" value="1"/>
</dbReference>
<dbReference type="Proteomes" id="UP000189674">
    <property type="component" value="Chromosome"/>
</dbReference>
<evidence type="ECO:0000256" key="10">
    <source>
        <dbReference type="RuleBase" id="RU361207"/>
    </source>
</evidence>
<dbReference type="GO" id="GO:0005975">
    <property type="term" value="P:carbohydrate metabolic process"/>
    <property type="evidence" value="ECO:0007669"/>
    <property type="project" value="InterPro"/>
</dbReference>
<comment type="catalytic activity">
    <reaction evidence="1 10">
        <text>Transfers a segment of a (1-&gt;4)-alpha-D-glucan to a new position in an acceptor, which may be glucose or a (1-&gt;4)-alpha-D-glucan.</text>
        <dbReference type="EC" id="2.4.1.25"/>
    </reaction>
</comment>
<gene>
    <name evidence="11" type="primary">malQ</name>
    <name evidence="11" type="ORF">STSP2_01622</name>
</gene>
<evidence type="ECO:0000256" key="2">
    <source>
        <dbReference type="ARBA" id="ARBA00005684"/>
    </source>
</evidence>
<evidence type="ECO:0000256" key="1">
    <source>
        <dbReference type="ARBA" id="ARBA00000439"/>
    </source>
</evidence>
<dbReference type="GO" id="GO:0004134">
    <property type="term" value="F:4-alpha-glucanotransferase activity"/>
    <property type="evidence" value="ECO:0007669"/>
    <property type="project" value="UniProtKB-EC"/>
</dbReference>
<evidence type="ECO:0000256" key="5">
    <source>
        <dbReference type="ARBA" id="ARBA00022676"/>
    </source>
</evidence>
<dbReference type="AlphaFoldDB" id="A0A1U9NL52"/>
<accession>A0A1U9NL52</accession>
<dbReference type="NCBIfam" id="NF011080">
    <property type="entry name" value="PRK14508.1-3"/>
    <property type="match status" value="1"/>
</dbReference>
<dbReference type="EC" id="2.4.1.25" evidence="3 10"/>
<sequence length="496" mass="57618">MLKKRASGILMHITSLPGRFGIGDFGPAAYKFVDFLRESGQNYWQILPLNYTSPEMGNSPYSGFSAFAGNPLLISPELLYRQGLLNRSDLTPVPDFSKTAVDYEAILGYKTRLFDAAFERFTPDADFEEFVQSNSYWLEDFALFMTLKQEYGKKKFNAWPAPIRNRRSGAMNKAKKEHAQQLRKECFLQYIFAHQYDQLKTYCNDQGIQIFGDLPIYVTYDSADVWAHPEVFKLRKDRKPEMIAGVPPDYFSETGQLWGNPVYNWDTLRKTRYDWWMRRIKYNLSLFDMLRIDHFRGLEAFWEVKANAKTAINGQWTPGPANHFFDELFRQIPQAALIAEDLGYITAEVRELINDYNFPCMKVIQFAFDSEDGDNLHMPHNHTRNSVVYTGTHDNNTTVGWFNTELQEYQKKLLSDYAGTKINARNVHWQMIRLAMASTSKIAITPMQDVLGLDADQRMNCPARPEGNWKWRLPARKITPALTEKLHRLTRIFGRC</sequence>
<dbReference type="InterPro" id="IPR003385">
    <property type="entry name" value="Glyco_hydro_77"/>
</dbReference>
<evidence type="ECO:0000256" key="3">
    <source>
        <dbReference type="ARBA" id="ARBA00012560"/>
    </source>
</evidence>
<evidence type="ECO:0000256" key="7">
    <source>
        <dbReference type="ARBA" id="ARBA00023277"/>
    </source>
</evidence>